<organism evidence="2">
    <name type="scientific">Echinococcus granulosus</name>
    <name type="common">Hydatid tapeworm</name>
    <dbReference type="NCBI Taxonomy" id="6210"/>
    <lineage>
        <taxon>Eukaryota</taxon>
        <taxon>Metazoa</taxon>
        <taxon>Spiralia</taxon>
        <taxon>Lophotrochozoa</taxon>
        <taxon>Platyhelminthes</taxon>
        <taxon>Cestoda</taxon>
        <taxon>Eucestoda</taxon>
        <taxon>Cyclophyllidea</taxon>
        <taxon>Taeniidae</taxon>
        <taxon>Echinococcus</taxon>
        <taxon>Echinococcus granulosus group</taxon>
    </lineage>
</organism>
<dbReference type="WBParaSite" id="EgrG_002034400">
    <property type="protein sequence ID" value="EgrG_002034400"/>
    <property type="gene ID" value="EgrG_002034400"/>
</dbReference>
<feature type="region of interest" description="Disordered" evidence="1">
    <location>
        <begin position="85"/>
        <end position="118"/>
    </location>
</feature>
<gene>
    <name evidence="2" type="ORF">EgrG_002034400</name>
</gene>
<evidence type="ECO:0000256" key="1">
    <source>
        <dbReference type="SAM" id="MobiDB-lite"/>
    </source>
</evidence>
<evidence type="ECO:0000313" key="4">
    <source>
        <dbReference type="WBParaSite" id="EgrG_002034400"/>
    </source>
</evidence>
<dbReference type="EMBL" id="LK028588">
    <property type="protein sequence ID" value="CDS23023.1"/>
    <property type="molecule type" value="Genomic_DNA"/>
</dbReference>
<evidence type="ECO:0000313" key="2">
    <source>
        <dbReference type="EMBL" id="CDS23023.1"/>
    </source>
</evidence>
<evidence type="ECO:0000313" key="3">
    <source>
        <dbReference type="Proteomes" id="UP000492820"/>
    </source>
</evidence>
<protein>
    <submittedName>
        <fullName evidence="2 4">Uncharacterized protein</fullName>
    </submittedName>
</protein>
<reference evidence="2 3" key="1">
    <citation type="journal article" date="2013" name="Nature">
        <title>The genomes of four tapeworm species reveal adaptations to parasitism.</title>
        <authorList>
            <person name="Tsai I.J."/>
            <person name="Zarowiecki M."/>
            <person name="Holroyd N."/>
            <person name="Garciarrubio A."/>
            <person name="Sanchez-Flores A."/>
            <person name="Brooks K.L."/>
            <person name="Tracey A."/>
            <person name="Bobes R.J."/>
            <person name="Fragoso G."/>
            <person name="Sciutto E."/>
            <person name="Aslett M."/>
            <person name="Beasley H."/>
            <person name="Bennett H.M."/>
            <person name="Cai J."/>
            <person name="Camicia F."/>
            <person name="Clark R."/>
            <person name="Cucher M."/>
            <person name="De Silva N."/>
            <person name="Day T.A."/>
            <person name="Deplazes P."/>
            <person name="Estrada K."/>
            <person name="Fernandez C."/>
            <person name="Holland P.W."/>
            <person name="Hou J."/>
            <person name="Hu S."/>
            <person name="Huckvale T."/>
            <person name="Hung S.S."/>
            <person name="Kamenetzky L."/>
            <person name="Keane J.A."/>
            <person name="Kiss F."/>
            <person name="Koziol U."/>
            <person name="Lambert O."/>
            <person name="Liu K."/>
            <person name="Luo X."/>
            <person name="Luo Y."/>
            <person name="Macchiaroli N."/>
            <person name="Nichol S."/>
            <person name="Paps J."/>
            <person name="Parkinson J."/>
            <person name="Pouchkina-Stantcheva N."/>
            <person name="Riddiford N."/>
            <person name="Rosenzvit M."/>
            <person name="Salinas G."/>
            <person name="Wasmuth J.D."/>
            <person name="Zamanian M."/>
            <person name="Zheng Y."/>
            <person name="Cai X."/>
            <person name="Soberon X."/>
            <person name="Olson P.D."/>
            <person name="Laclette J.P."/>
            <person name="Brehm K."/>
            <person name="Berriman M."/>
            <person name="Garciarrubio A."/>
            <person name="Bobes R.J."/>
            <person name="Fragoso G."/>
            <person name="Sanchez-Flores A."/>
            <person name="Estrada K."/>
            <person name="Cevallos M.A."/>
            <person name="Morett E."/>
            <person name="Gonzalez V."/>
            <person name="Portillo T."/>
            <person name="Ochoa-Leyva A."/>
            <person name="Jose M.V."/>
            <person name="Sciutto E."/>
            <person name="Landa A."/>
            <person name="Jimenez L."/>
            <person name="Valdes V."/>
            <person name="Carrero J.C."/>
            <person name="Larralde C."/>
            <person name="Morales-Montor J."/>
            <person name="Limon-Lason J."/>
            <person name="Soberon X."/>
            <person name="Laclette J.P."/>
        </authorList>
    </citation>
    <scope>NUCLEOTIDE SEQUENCE [LARGE SCALE GENOMIC DNA]</scope>
</reference>
<proteinExistence type="predicted"/>
<accession>A0A068WT68</accession>
<feature type="compositionally biased region" description="Low complexity" evidence="1">
    <location>
        <begin position="100"/>
        <end position="118"/>
    </location>
</feature>
<sequence>MGRGNQGRDARDRISEREGEGALQKNVLSTLMPLKISLRRRVIGRKLEVGNLPACKTVGAAAAAAAVTVASLSRAISYEGMANCTDSGKESNQDYDLAASSSSSSSSPPSTPSSSLFN</sequence>
<dbReference type="AlphaFoldDB" id="A0A068WT68"/>
<name>A0A068WT68_ECHGR</name>
<feature type="compositionally biased region" description="Basic and acidic residues" evidence="1">
    <location>
        <begin position="1"/>
        <end position="20"/>
    </location>
</feature>
<reference evidence="4" key="3">
    <citation type="submission" date="2020-10" db="UniProtKB">
        <authorList>
            <consortium name="WormBaseParasite"/>
        </authorList>
    </citation>
    <scope>IDENTIFICATION</scope>
</reference>
<reference evidence="2" key="2">
    <citation type="submission" date="2014-06" db="EMBL/GenBank/DDBJ databases">
        <authorList>
            <person name="Aslett M."/>
        </authorList>
    </citation>
    <scope>NUCLEOTIDE SEQUENCE</scope>
</reference>
<feature type="region of interest" description="Disordered" evidence="1">
    <location>
        <begin position="1"/>
        <end position="21"/>
    </location>
</feature>
<dbReference type="Proteomes" id="UP000492820">
    <property type="component" value="Unassembled WGS sequence"/>
</dbReference>